<keyword evidence="4" id="KW-0001">2Fe-2S</keyword>
<evidence type="ECO:0000256" key="8">
    <source>
        <dbReference type="ARBA" id="ARBA00023004"/>
    </source>
</evidence>
<evidence type="ECO:0000256" key="9">
    <source>
        <dbReference type="ARBA" id="ARBA00023014"/>
    </source>
</evidence>
<name>A0A6J7XTZ4_9ZZZZ</name>
<evidence type="ECO:0000256" key="4">
    <source>
        <dbReference type="ARBA" id="ARBA00022714"/>
    </source>
</evidence>
<dbReference type="GO" id="GO:0051537">
    <property type="term" value="F:2 iron, 2 sulfur cluster binding"/>
    <property type="evidence" value="ECO:0007669"/>
    <property type="project" value="UniProtKB-KW"/>
</dbReference>
<dbReference type="SUPFAM" id="SSF54292">
    <property type="entry name" value="2Fe-2S ferredoxin-like"/>
    <property type="match status" value="1"/>
</dbReference>
<dbReference type="InterPro" id="IPR001041">
    <property type="entry name" value="2Fe-2S_ferredoxin-type"/>
</dbReference>
<dbReference type="InterPro" id="IPR006058">
    <property type="entry name" value="2Fe2S_fd_BS"/>
</dbReference>
<dbReference type="EMBL" id="CAFBSG010000018">
    <property type="protein sequence ID" value="CAB5240824.1"/>
    <property type="molecule type" value="Genomic_DNA"/>
</dbReference>
<evidence type="ECO:0000256" key="1">
    <source>
        <dbReference type="ARBA" id="ARBA00004141"/>
    </source>
</evidence>
<evidence type="ECO:0000256" key="3">
    <source>
        <dbReference type="ARBA" id="ARBA00022692"/>
    </source>
</evidence>
<protein>
    <submittedName>
        <fullName evidence="14">Unannotated protein</fullName>
    </submittedName>
</protein>
<dbReference type="InterPro" id="IPR013130">
    <property type="entry name" value="Fe3_Rdtase_TM_dom"/>
</dbReference>
<evidence type="ECO:0000256" key="11">
    <source>
        <dbReference type="SAM" id="Phobius"/>
    </source>
</evidence>
<sequence>MSLNTQFWWFLTRASAITAWSLLIASVIWGVFLSARILKPNDSPRWLQDVHRFLGGLALSFTVVHMFSLYMDKYAHFTISNLLIPNSSKYIKSSSAALGTIPTLLGVISFYLLFVVLSTSWLMRKLPRKLWKYIHLASYVLVVAVSFHAGWSGTDTQSQAYRIFSLFLIMVLTVTVIMRILWPKSKTALSARVERRPNFGVDLLKVSVEGKKMISECVVEVTLVSKNPLPIWQPGAHINIVLSKGIQRQYSLCGSQSDPHRYVIAVSLGPDSRGGSEYIHKKMKIGDTLEISAPRNHFELLPARKYLFIAGGIGITPIKAMIESMTSNIDWKLIYTGSSLETMAYTRELQYTYPDRVVIHAVRENSGRFDFISELRIQDREIYFCGPESLLGDIRENYPREKVHFERFAKMSTSENIRNSFTVTIQESGQKISVSSSETMLDALENNNISIPASCREGICGTCEISVVSGSVEHLDSVFDDPIKEKKKIMYPCVSRSEDTVVISLIR</sequence>
<dbReference type="PRINTS" id="PR00409">
    <property type="entry name" value="PHDIOXRDTASE"/>
</dbReference>
<dbReference type="CDD" id="cd06185">
    <property type="entry name" value="PDR_like"/>
    <property type="match status" value="1"/>
</dbReference>
<feature type="domain" description="FAD-binding FR-type" evidence="13">
    <location>
        <begin position="201"/>
        <end position="301"/>
    </location>
</feature>
<keyword evidence="2" id="KW-0285">Flavoprotein</keyword>
<accession>A0A6J7XTZ4</accession>
<gene>
    <name evidence="14" type="ORF">UFOPK3554_01071</name>
</gene>
<dbReference type="InterPro" id="IPR017938">
    <property type="entry name" value="Riboflavin_synthase-like_b-brl"/>
</dbReference>
<feature type="domain" description="2Fe-2S ferredoxin-type" evidence="12">
    <location>
        <begin position="419"/>
        <end position="507"/>
    </location>
</feature>
<dbReference type="GO" id="GO:0016491">
    <property type="term" value="F:oxidoreductase activity"/>
    <property type="evidence" value="ECO:0007669"/>
    <property type="project" value="UniProtKB-KW"/>
</dbReference>
<dbReference type="SUPFAM" id="SSF63380">
    <property type="entry name" value="Riboflavin synthase domain-like"/>
    <property type="match status" value="1"/>
</dbReference>
<feature type="transmembrane region" description="Helical" evidence="11">
    <location>
        <begin position="53"/>
        <end position="71"/>
    </location>
</feature>
<keyword evidence="3 11" id="KW-0812">Transmembrane</keyword>
<dbReference type="Pfam" id="PF00111">
    <property type="entry name" value="Fer2"/>
    <property type="match status" value="1"/>
</dbReference>
<evidence type="ECO:0000256" key="7">
    <source>
        <dbReference type="ARBA" id="ARBA00023002"/>
    </source>
</evidence>
<proteinExistence type="predicted"/>
<dbReference type="Gene3D" id="3.40.50.80">
    <property type="entry name" value="Nucleotide-binding domain of ferredoxin-NADP reductase (FNR) module"/>
    <property type="match status" value="1"/>
</dbReference>
<evidence type="ECO:0000256" key="10">
    <source>
        <dbReference type="ARBA" id="ARBA00023136"/>
    </source>
</evidence>
<keyword evidence="10 11" id="KW-0472">Membrane</keyword>
<dbReference type="InterPro" id="IPR039261">
    <property type="entry name" value="FNR_nucleotide-bd"/>
</dbReference>
<keyword evidence="5" id="KW-0479">Metal-binding</keyword>
<dbReference type="PROSITE" id="PS51384">
    <property type="entry name" value="FAD_FR"/>
    <property type="match status" value="1"/>
</dbReference>
<feature type="transmembrane region" description="Helical" evidence="11">
    <location>
        <begin position="163"/>
        <end position="182"/>
    </location>
</feature>
<keyword evidence="6 11" id="KW-1133">Transmembrane helix</keyword>
<dbReference type="Gene3D" id="2.40.30.10">
    <property type="entry name" value="Translation factors"/>
    <property type="match status" value="1"/>
</dbReference>
<evidence type="ECO:0000313" key="14">
    <source>
        <dbReference type="EMBL" id="CAB5240824.1"/>
    </source>
</evidence>
<dbReference type="PANTHER" id="PTHR47354">
    <property type="entry name" value="NADH OXIDOREDUCTASE HCR"/>
    <property type="match status" value="1"/>
</dbReference>
<evidence type="ECO:0000256" key="5">
    <source>
        <dbReference type="ARBA" id="ARBA00022723"/>
    </source>
</evidence>
<comment type="subcellular location">
    <subcellularLocation>
        <location evidence="1">Membrane</location>
        <topology evidence="1">Multi-pass membrane protein</topology>
    </subcellularLocation>
</comment>
<reference evidence="14" key="1">
    <citation type="submission" date="2020-05" db="EMBL/GenBank/DDBJ databases">
        <authorList>
            <person name="Chiriac C."/>
            <person name="Salcher M."/>
            <person name="Ghai R."/>
            <person name="Kavagutti S V."/>
        </authorList>
    </citation>
    <scope>NUCLEOTIDE SEQUENCE</scope>
</reference>
<dbReference type="SUPFAM" id="SSF52343">
    <property type="entry name" value="Ferredoxin reductase-like, C-terminal NADP-linked domain"/>
    <property type="match status" value="1"/>
</dbReference>
<keyword evidence="7" id="KW-0560">Oxidoreductase</keyword>
<keyword evidence="8" id="KW-0408">Iron</keyword>
<dbReference type="PROSITE" id="PS51085">
    <property type="entry name" value="2FE2S_FER_2"/>
    <property type="match status" value="1"/>
</dbReference>
<feature type="transmembrane region" description="Helical" evidence="11">
    <location>
        <begin position="96"/>
        <end position="118"/>
    </location>
</feature>
<dbReference type="GO" id="GO:0016020">
    <property type="term" value="C:membrane"/>
    <property type="evidence" value="ECO:0007669"/>
    <property type="project" value="UniProtKB-SubCell"/>
</dbReference>
<dbReference type="Pfam" id="PF01794">
    <property type="entry name" value="Ferric_reduct"/>
    <property type="match status" value="1"/>
</dbReference>
<dbReference type="InterPro" id="IPR012675">
    <property type="entry name" value="Beta-grasp_dom_sf"/>
</dbReference>
<dbReference type="InterPro" id="IPR050415">
    <property type="entry name" value="MRET"/>
</dbReference>
<dbReference type="CDD" id="cd00207">
    <property type="entry name" value="fer2"/>
    <property type="match status" value="1"/>
</dbReference>
<evidence type="ECO:0000256" key="2">
    <source>
        <dbReference type="ARBA" id="ARBA00022630"/>
    </source>
</evidence>
<dbReference type="InterPro" id="IPR017927">
    <property type="entry name" value="FAD-bd_FR_type"/>
</dbReference>
<evidence type="ECO:0000259" key="13">
    <source>
        <dbReference type="PROSITE" id="PS51384"/>
    </source>
</evidence>
<keyword evidence="9" id="KW-0411">Iron-sulfur</keyword>
<dbReference type="PROSITE" id="PS00197">
    <property type="entry name" value="2FE2S_FER_1"/>
    <property type="match status" value="1"/>
</dbReference>
<dbReference type="InterPro" id="IPR036010">
    <property type="entry name" value="2Fe-2S_ferredoxin-like_sf"/>
</dbReference>
<organism evidence="14">
    <name type="scientific">freshwater metagenome</name>
    <dbReference type="NCBI Taxonomy" id="449393"/>
    <lineage>
        <taxon>unclassified sequences</taxon>
        <taxon>metagenomes</taxon>
        <taxon>ecological metagenomes</taxon>
    </lineage>
</organism>
<feature type="transmembrane region" description="Helical" evidence="11">
    <location>
        <begin position="6"/>
        <end position="32"/>
    </location>
</feature>
<evidence type="ECO:0000256" key="6">
    <source>
        <dbReference type="ARBA" id="ARBA00022989"/>
    </source>
</evidence>
<dbReference type="GO" id="GO:0046872">
    <property type="term" value="F:metal ion binding"/>
    <property type="evidence" value="ECO:0007669"/>
    <property type="project" value="UniProtKB-KW"/>
</dbReference>
<feature type="transmembrane region" description="Helical" evidence="11">
    <location>
        <begin position="130"/>
        <end position="151"/>
    </location>
</feature>
<dbReference type="PANTHER" id="PTHR47354:SF1">
    <property type="entry name" value="CARNITINE MONOOXYGENASE REDUCTASE SUBUNIT"/>
    <property type="match status" value="1"/>
</dbReference>
<dbReference type="Gene3D" id="3.10.20.30">
    <property type="match status" value="1"/>
</dbReference>
<dbReference type="AlphaFoldDB" id="A0A6J7XTZ4"/>
<evidence type="ECO:0000259" key="12">
    <source>
        <dbReference type="PROSITE" id="PS51085"/>
    </source>
</evidence>